<comment type="similarity">
    <text evidence="1">Belongs to the Fur family.</text>
</comment>
<dbReference type="Pfam" id="PF01475">
    <property type="entry name" value="FUR"/>
    <property type="match status" value="1"/>
</dbReference>
<evidence type="ECO:0000256" key="2">
    <source>
        <dbReference type="ARBA" id="ARBA00022491"/>
    </source>
</evidence>
<keyword evidence="5" id="KW-0238">DNA-binding</keyword>
<feature type="binding site" evidence="8">
    <location>
        <position position="110"/>
    </location>
    <ligand>
        <name>Fe cation</name>
        <dbReference type="ChEBI" id="CHEBI:24875"/>
    </ligand>
</feature>
<organism evidence="9 10">
    <name type="scientific">Thermobaculum terrenum (strain ATCC BAA-798 / CCMEE 7001 / YNP1)</name>
    <dbReference type="NCBI Taxonomy" id="525904"/>
    <lineage>
        <taxon>Bacteria</taxon>
        <taxon>Bacillati</taxon>
        <taxon>Chloroflexota</taxon>
        <taxon>Chloroflexia</taxon>
        <taxon>Candidatus Thermobaculales</taxon>
        <taxon>Candidatus Thermobaculaceae</taxon>
        <taxon>Thermobaculum</taxon>
    </lineage>
</organism>
<name>D1CCG8_THET1</name>
<keyword evidence="2" id="KW-0678">Repressor</keyword>
<protein>
    <submittedName>
        <fullName evidence="9">Ferric uptake regulator, Fur family</fullName>
    </submittedName>
</protein>
<dbReference type="EMBL" id="CP001825">
    <property type="protein sequence ID" value="ACZ42483.1"/>
    <property type="molecule type" value="Genomic_DNA"/>
</dbReference>
<keyword evidence="3 7" id="KW-0862">Zinc</keyword>
<dbReference type="PANTHER" id="PTHR33202:SF7">
    <property type="entry name" value="FERRIC UPTAKE REGULATION PROTEIN"/>
    <property type="match status" value="1"/>
</dbReference>
<evidence type="ECO:0000256" key="1">
    <source>
        <dbReference type="ARBA" id="ARBA00007957"/>
    </source>
</evidence>
<dbReference type="Gene3D" id="3.30.1490.190">
    <property type="match status" value="1"/>
</dbReference>
<feature type="binding site" evidence="7">
    <location>
        <position position="138"/>
    </location>
    <ligand>
        <name>Zn(2+)</name>
        <dbReference type="ChEBI" id="CHEBI:29105"/>
    </ligand>
</feature>
<dbReference type="eggNOG" id="COG0735">
    <property type="taxonomic scope" value="Bacteria"/>
</dbReference>
<evidence type="ECO:0000256" key="6">
    <source>
        <dbReference type="ARBA" id="ARBA00023163"/>
    </source>
</evidence>
<dbReference type="GO" id="GO:0000976">
    <property type="term" value="F:transcription cis-regulatory region binding"/>
    <property type="evidence" value="ECO:0007669"/>
    <property type="project" value="TreeGrafter"/>
</dbReference>
<accession>D1CCG8</accession>
<dbReference type="GO" id="GO:0003700">
    <property type="term" value="F:DNA-binding transcription factor activity"/>
    <property type="evidence" value="ECO:0007669"/>
    <property type="project" value="InterPro"/>
</dbReference>
<dbReference type="InterPro" id="IPR002481">
    <property type="entry name" value="FUR"/>
</dbReference>
<dbReference type="InterPro" id="IPR036390">
    <property type="entry name" value="WH_DNA-bd_sf"/>
</dbReference>
<evidence type="ECO:0000256" key="4">
    <source>
        <dbReference type="ARBA" id="ARBA00023015"/>
    </source>
</evidence>
<dbReference type="STRING" id="525904.Tter_1577"/>
<evidence type="ECO:0000256" key="8">
    <source>
        <dbReference type="PIRSR" id="PIRSR602481-2"/>
    </source>
</evidence>
<reference evidence="10" key="1">
    <citation type="journal article" date="2010" name="Stand. Genomic Sci.">
        <title>Complete genome sequence of 'Thermobaculum terrenum' type strain (YNP1).</title>
        <authorList>
            <person name="Kiss H."/>
            <person name="Cleland D."/>
            <person name="Lapidus A."/>
            <person name="Lucas S."/>
            <person name="Glavina Del Rio T."/>
            <person name="Nolan M."/>
            <person name="Tice H."/>
            <person name="Han C."/>
            <person name="Goodwin L."/>
            <person name="Pitluck S."/>
            <person name="Liolios K."/>
            <person name="Ivanova N."/>
            <person name="Mavromatis K."/>
            <person name="Ovchinnikova G."/>
            <person name="Pati A."/>
            <person name="Chen A."/>
            <person name="Palaniappan K."/>
            <person name="Land M."/>
            <person name="Hauser L."/>
            <person name="Chang Y."/>
            <person name="Jeffries C."/>
            <person name="Lu M."/>
            <person name="Brettin T."/>
            <person name="Detter J."/>
            <person name="Goker M."/>
            <person name="Tindall B."/>
            <person name="Beck B."/>
            <person name="McDermott T."/>
            <person name="Woyke T."/>
            <person name="Bristow J."/>
            <person name="Eisen J."/>
            <person name="Markowitz V."/>
            <person name="Hugenholtz P."/>
            <person name="Kyrpides N."/>
            <person name="Klenk H."/>
            <person name="Cheng J."/>
        </authorList>
    </citation>
    <scope>NUCLEOTIDE SEQUENCE [LARGE SCALE GENOMIC DNA]</scope>
    <source>
        <strain evidence="10">ATCC BAA-798 / YNP1</strain>
    </source>
</reference>
<keyword evidence="7" id="KW-0479">Metal-binding</keyword>
<evidence type="ECO:0000313" key="10">
    <source>
        <dbReference type="Proteomes" id="UP000000323"/>
    </source>
</evidence>
<feature type="binding site" evidence="8">
    <location>
        <position position="89"/>
    </location>
    <ligand>
        <name>Fe cation</name>
        <dbReference type="ChEBI" id="CHEBI:24875"/>
    </ligand>
</feature>
<dbReference type="HOGENOM" id="CLU_096072_5_0_0"/>
<keyword evidence="4" id="KW-0805">Transcription regulation</keyword>
<feature type="binding site" evidence="8">
    <location>
        <position position="127"/>
    </location>
    <ligand>
        <name>Fe cation</name>
        <dbReference type="ChEBI" id="CHEBI:24875"/>
    </ligand>
</feature>
<feature type="binding site" evidence="7">
    <location>
        <position position="135"/>
    </location>
    <ligand>
        <name>Zn(2+)</name>
        <dbReference type="ChEBI" id="CHEBI:29105"/>
    </ligand>
</feature>
<dbReference type="RefSeq" id="WP_012875517.1">
    <property type="nucleotide sequence ID" value="NC_013525.1"/>
</dbReference>
<sequence length="147" mass="16540">MRNRELFLRRLLVDAGYKNTSSRMKIVSLIGKRATFTTSEILEEVSRVYPEIGRATVFRTLDTLLSLGALDKVKLSEGKDGYIVCSPPHHHHIVCTECGKIGEVNSDNLEEALEKAVEKLGFELRYHSIEISGLCESCRTASQTQKR</sequence>
<dbReference type="PANTHER" id="PTHR33202">
    <property type="entry name" value="ZINC UPTAKE REGULATION PROTEIN"/>
    <property type="match status" value="1"/>
</dbReference>
<keyword evidence="10" id="KW-1185">Reference proteome</keyword>
<dbReference type="GO" id="GO:1900376">
    <property type="term" value="P:regulation of secondary metabolite biosynthetic process"/>
    <property type="evidence" value="ECO:0007669"/>
    <property type="project" value="TreeGrafter"/>
</dbReference>
<evidence type="ECO:0000256" key="7">
    <source>
        <dbReference type="PIRSR" id="PIRSR602481-1"/>
    </source>
</evidence>
<dbReference type="Proteomes" id="UP000000323">
    <property type="component" value="Chromosome 1"/>
</dbReference>
<dbReference type="AlphaFoldDB" id="D1CCG8"/>
<feature type="binding site" evidence="7">
    <location>
        <position position="98"/>
    </location>
    <ligand>
        <name>Zn(2+)</name>
        <dbReference type="ChEBI" id="CHEBI:29105"/>
    </ligand>
</feature>
<comment type="cofactor">
    <cofactor evidence="7">
        <name>Zn(2+)</name>
        <dbReference type="ChEBI" id="CHEBI:29105"/>
    </cofactor>
    <text evidence="7">Binds 1 zinc ion per subunit.</text>
</comment>
<dbReference type="GO" id="GO:0045892">
    <property type="term" value="P:negative regulation of DNA-templated transcription"/>
    <property type="evidence" value="ECO:0007669"/>
    <property type="project" value="TreeGrafter"/>
</dbReference>
<evidence type="ECO:0000313" key="9">
    <source>
        <dbReference type="EMBL" id="ACZ42483.1"/>
    </source>
</evidence>
<evidence type="ECO:0000256" key="5">
    <source>
        <dbReference type="ARBA" id="ARBA00023125"/>
    </source>
</evidence>
<dbReference type="Gene3D" id="1.10.10.10">
    <property type="entry name" value="Winged helix-like DNA-binding domain superfamily/Winged helix DNA-binding domain"/>
    <property type="match status" value="1"/>
</dbReference>
<proteinExistence type="inferred from homology"/>
<gene>
    <name evidence="9" type="ordered locus">Tter_1577</name>
</gene>
<dbReference type="GO" id="GO:0008270">
    <property type="term" value="F:zinc ion binding"/>
    <property type="evidence" value="ECO:0007669"/>
    <property type="project" value="TreeGrafter"/>
</dbReference>
<keyword evidence="8" id="KW-0408">Iron</keyword>
<evidence type="ECO:0000256" key="3">
    <source>
        <dbReference type="ARBA" id="ARBA00022833"/>
    </source>
</evidence>
<dbReference type="InterPro" id="IPR043135">
    <property type="entry name" value="Fur_C"/>
</dbReference>
<dbReference type="SUPFAM" id="SSF46785">
    <property type="entry name" value="Winged helix' DNA-binding domain"/>
    <property type="match status" value="1"/>
</dbReference>
<feature type="binding site" evidence="7">
    <location>
        <position position="95"/>
    </location>
    <ligand>
        <name>Zn(2+)</name>
        <dbReference type="ChEBI" id="CHEBI:29105"/>
    </ligand>
</feature>
<dbReference type="InterPro" id="IPR036388">
    <property type="entry name" value="WH-like_DNA-bd_sf"/>
</dbReference>
<dbReference type="KEGG" id="ttr:Tter_1577"/>
<dbReference type="CDD" id="cd07153">
    <property type="entry name" value="Fur_like"/>
    <property type="match status" value="1"/>
</dbReference>
<comment type="cofactor">
    <cofactor evidence="8">
        <name>Mn(2+)</name>
        <dbReference type="ChEBI" id="CHEBI:29035"/>
    </cofactor>
    <cofactor evidence="8">
        <name>Fe(2+)</name>
        <dbReference type="ChEBI" id="CHEBI:29033"/>
    </cofactor>
    <text evidence="8">Binds 1 Mn(2+) or Fe(2+) ion per subunit.</text>
</comment>
<dbReference type="OrthoDB" id="8659436at2"/>
<keyword evidence="6" id="KW-0804">Transcription</keyword>